<dbReference type="GO" id="GO:0003677">
    <property type="term" value="F:DNA binding"/>
    <property type="evidence" value="ECO:0007669"/>
    <property type="project" value="UniProtKB-KW"/>
</dbReference>
<keyword evidence="3 6" id="KW-0238">DNA-binding</keyword>
<dbReference type="Pfam" id="PF04397">
    <property type="entry name" value="LytTR"/>
    <property type="match status" value="1"/>
</dbReference>
<accession>A0ABW0YL55</accession>
<dbReference type="Proteomes" id="UP001596142">
    <property type="component" value="Unassembled WGS sequence"/>
</dbReference>
<keyword evidence="2" id="KW-0805">Transcription regulation</keyword>
<dbReference type="PANTHER" id="PTHR37299">
    <property type="entry name" value="TRANSCRIPTIONAL REGULATOR-RELATED"/>
    <property type="match status" value="1"/>
</dbReference>
<evidence type="ECO:0000313" key="7">
    <source>
        <dbReference type="Proteomes" id="UP001596142"/>
    </source>
</evidence>
<keyword evidence="7" id="KW-1185">Reference proteome</keyword>
<dbReference type="PROSITE" id="PS50930">
    <property type="entry name" value="HTH_LYTTR"/>
    <property type="match status" value="1"/>
</dbReference>
<evidence type="ECO:0000256" key="4">
    <source>
        <dbReference type="ARBA" id="ARBA00023163"/>
    </source>
</evidence>
<dbReference type="SMART" id="SM00850">
    <property type="entry name" value="LytTR"/>
    <property type="match status" value="1"/>
</dbReference>
<keyword evidence="1" id="KW-0963">Cytoplasm</keyword>
<keyword evidence="4" id="KW-0804">Transcription</keyword>
<organism evidence="6 7">
    <name type="scientific">Thalassorhabdus alkalitolerans</name>
    <dbReference type="NCBI Taxonomy" id="2282697"/>
    <lineage>
        <taxon>Bacteria</taxon>
        <taxon>Bacillati</taxon>
        <taxon>Bacillota</taxon>
        <taxon>Bacilli</taxon>
        <taxon>Bacillales</taxon>
        <taxon>Bacillaceae</taxon>
        <taxon>Thalassorhabdus</taxon>
    </lineage>
</organism>
<dbReference type="PANTHER" id="PTHR37299:SF2">
    <property type="entry name" value="HTH LYTTR-TYPE DOMAIN-CONTAINING PROTEIN"/>
    <property type="match status" value="1"/>
</dbReference>
<comment type="caution">
    <text evidence="6">The sequence shown here is derived from an EMBL/GenBank/DDBJ whole genome shotgun (WGS) entry which is preliminary data.</text>
</comment>
<evidence type="ECO:0000259" key="5">
    <source>
        <dbReference type="PROSITE" id="PS50930"/>
    </source>
</evidence>
<dbReference type="InterPro" id="IPR007492">
    <property type="entry name" value="LytTR_DNA-bd_dom"/>
</dbReference>
<evidence type="ECO:0000256" key="2">
    <source>
        <dbReference type="ARBA" id="ARBA00023015"/>
    </source>
</evidence>
<feature type="domain" description="HTH LytTR-type" evidence="5">
    <location>
        <begin position="43"/>
        <end position="147"/>
    </location>
</feature>
<evidence type="ECO:0000313" key="6">
    <source>
        <dbReference type="EMBL" id="MFC5712406.1"/>
    </source>
</evidence>
<dbReference type="Gene3D" id="2.40.50.1020">
    <property type="entry name" value="LytTr DNA-binding domain"/>
    <property type="match status" value="1"/>
</dbReference>
<sequence length="153" mass="17977">MIKVNIDIDNNHNEMHVTIHAKEWSPDIEELIKKINHQTPKRIVGTEEDKSILLEPGEIDFIYAEKRKVFASINNHTIELNMKLYEAEEMLLPYDFTRFSKSVIGNVNNIKRFEVAFNGNLCVFFKSGSKEYVSRKYVLNLKNKLIMGMRERK</sequence>
<name>A0ABW0YL55_9BACI</name>
<evidence type="ECO:0000256" key="3">
    <source>
        <dbReference type="ARBA" id="ARBA00023125"/>
    </source>
</evidence>
<dbReference type="InterPro" id="IPR046947">
    <property type="entry name" value="LytR-like"/>
</dbReference>
<dbReference type="RefSeq" id="WP_269757886.1">
    <property type="nucleotide sequence ID" value="NZ_JBHSOZ010000003.1"/>
</dbReference>
<proteinExistence type="predicted"/>
<dbReference type="EMBL" id="JBHSOZ010000003">
    <property type="protein sequence ID" value="MFC5712406.1"/>
    <property type="molecule type" value="Genomic_DNA"/>
</dbReference>
<evidence type="ECO:0000256" key="1">
    <source>
        <dbReference type="ARBA" id="ARBA00022490"/>
    </source>
</evidence>
<gene>
    <name evidence="6" type="ORF">ACFPU1_06410</name>
</gene>
<protein>
    <submittedName>
        <fullName evidence="6">LytTR family DNA-binding domain-containing protein</fullName>
    </submittedName>
</protein>
<reference evidence="7" key="1">
    <citation type="journal article" date="2019" name="Int. J. Syst. Evol. Microbiol.">
        <title>The Global Catalogue of Microorganisms (GCM) 10K type strain sequencing project: providing services to taxonomists for standard genome sequencing and annotation.</title>
        <authorList>
            <consortium name="The Broad Institute Genomics Platform"/>
            <consortium name="The Broad Institute Genome Sequencing Center for Infectious Disease"/>
            <person name="Wu L."/>
            <person name="Ma J."/>
        </authorList>
    </citation>
    <scope>NUCLEOTIDE SEQUENCE [LARGE SCALE GENOMIC DNA]</scope>
    <source>
        <strain evidence="7">CECT 7184</strain>
    </source>
</reference>